<sequence>MTRLGPLSLETTFLRKDCGGGSITTQHPRGFVRLRHLLAPGALPPQDSTLTQERSQEKDGSAHEILKVMSLGSDLFRDVAVLFSQEEWDRLAPAQRDLYRDVMLETYSNLVSLDLAICKPDVIAFLEQGREPWVVEEAAFGGLCPAYRSLEHIGHPELQRRLKMSI</sequence>
<keyword evidence="2" id="KW-1185">Reference proteome</keyword>
<reference evidence="3" key="1">
    <citation type="submission" date="2025-08" db="UniProtKB">
        <authorList>
            <consortium name="RefSeq"/>
        </authorList>
    </citation>
    <scope>IDENTIFICATION</scope>
    <source>
        <tissue evidence="3">Kidney</tissue>
    </source>
</reference>
<accession>A0A6P6BUH1</accession>
<dbReference type="SUPFAM" id="SSF109640">
    <property type="entry name" value="KRAB domain (Kruppel-associated box)"/>
    <property type="match status" value="1"/>
</dbReference>
<dbReference type="CDD" id="cd07765">
    <property type="entry name" value="KRAB_A-box"/>
    <property type="match status" value="1"/>
</dbReference>
<dbReference type="InterPro" id="IPR050169">
    <property type="entry name" value="Krueppel_C2H2_ZnF"/>
</dbReference>
<dbReference type="PANTHER" id="PTHR23232">
    <property type="entry name" value="KRAB DOMAIN C2H2 ZINC FINGER"/>
    <property type="match status" value="1"/>
</dbReference>
<dbReference type="GeneID" id="105304878"/>
<dbReference type="InterPro" id="IPR036051">
    <property type="entry name" value="KRAB_dom_sf"/>
</dbReference>
<dbReference type="Pfam" id="PF01352">
    <property type="entry name" value="KRAB"/>
    <property type="match status" value="1"/>
</dbReference>
<dbReference type="InterPro" id="IPR001909">
    <property type="entry name" value="KRAB"/>
</dbReference>
<dbReference type="PROSITE" id="PS50805">
    <property type="entry name" value="KRAB"/>
    <property type="match status" value="1"/>
</dbReference>
<dbReference type="Gene3D" id="6.10.140.140">
    <property type="match status" value="1"/>
</dbReference>
<evidence type="ECO:0000313" key="2">
    <source>
        <dbReference type="Proteomes" id="UP000515202"/>
    </source>
</evidence>
<evidence type="ECO:0000313" key="3">
    <source>
        <dbReference type="RefSeq" id="XP_023378590.1"/>
    </source>
</evidence>
<dbReference type="OrthoDB" id="9808634at2759"/>
<feature type="domain" description="KRAB" evidence="1">
    <location>
        <begin position="74"/>
        <end position="145"/>
    </location>
</feature>
<protein>
    <submittedName>
        <fullName evidence="3">Zinc finger protein 568-like isoform X1</fullName>
    </submittedName>
</protein>
<dbReference type="GO" id="GO:0006355">
    <property type="term" value="P:regulation of DNA-templated transcription"/>
    <property type="evidence" value="ECO:0007669"/>
    <property type="project" value="InterPro"/>
</dbReference>
<organism evidence="2 3">
    <name type="scientific">Pteropus vampyrus</name>
    <name type="common">Large flying fox</name>
    <dbReference type="NCBI Taxonomy" id="132908"/>
    <lineage>
        <taxon>Eukaryota</taxon>
        <taxon>Metazoa</taxon>
        <taxon>Chordata</taxon>
        <taxon>Craniata</taxon>
        <taxon>Vertebrata</taxon>
        <taxon>Euteleostomi</taxon>
        <taxon>Mammalia</taxon>
        <taxon>Eutheria</taxon>
        <taxon>Laurasiatheria</taxon>
        <taxon>Chiroptera</taxon>
        <taxon>Yinpterochiroptera</taxon>
        <taxon>Pteropodoidea</taxon>
        <taxon>Pteropodidae</taxon>
        <taxon>Pteropodinae</taxon>
        <taxon>Pteropus</taxon>
    </lineage>
</organism>
<dbReference type="AlphaFoldDB" id="A0A6P6BUH1"/>
<dbReference type="Proteomes" id="UP000515202">
    <property type="component" value="Unplaced"/>
</dbReference>
<dbReference type="SMART" id="SM00349">
    <property type="entry name" value="KRAB"/>
    <property type="match status" value="1"/>
</dbReference>
<gene>
    <name evidence="3" type="primary">LOC105304878</name>
</gene>
<proteinExistence type="predicted"/>
<dbReference type="RefSeq" id="XP_023378590.1">
    <property type="nucleotide sequence ID" value="XM_023522822.1"/>
</dbReference>
<dbReference type="PANTHER" id="PTHR23232:SF157">
    <property type="entry name" value="ZINC FINGER PROTEIN 525"/>
    <property type="match status" value="1"/>
</dbReference>
<name>A0A6P6BUH1_PTEVA</name>
<evidence type="ECO:0000259" key="1">
    <source>
        <dbReference type="PROSITE" id="PS50805"/>
    </source>
</evidence>